<dbReference type="Proteomes" id="UP001303046">
    <property type="component" value="Unassembled WGS sequence"/>
</dbReference>
<comment type="caution">
    <text evidence="1">The sequence shown here is derived from an EMBL/GenBank/DDBJ whole genome shotgun (WGS) entry which is preliminary data.</text>
</comment>
<sequence length="71" mass="7832">MQLQLVKLVDGIEMRPSRTATMNNINKGLLTATLYRIASSSSTYSIAPSFMQFQPDYTRDAQATASALTPF</sequence>
<evidence type="ECO:0000313" key="2">
    <source>
        <dbReference type="Proteomes" id="UP001303046"/>
    </source>
</evidence>
<reference evidence="1 2" key="1">
    <citation type="submission" date="2023-08" db="EMBL/GenBank/DDBJ databases">
        <title>A Necator americanus chromosomal reference genome.</title>
        <authorList>
            <person name="Ilik V."/>
            <person name="Petrzelkova K.J."/>
            <person name="Pardy F."/>
            <person name="Fuh T."/>
            <person name="Niatou-Singa F.S."/>
            <person name="Gouil Q."/>
            <person name="Baker L."/>
            <person name="Ritchie M.E."/>
            <person name="Jex A.R."/>
            <person name="Gazzola D."/>
            <person name="Li H."/>
            <person name="Toshio Fujiwara R."/>
            <person name="Zhan B."/>
            <person name="Aroian R.V."/>
            <person name="Pafco B."/>
            <person name="Schwarz E.M."/>
        </authorList>
    </citation>
    <scope>NUCLEOTIDE SEQUENCE [LARGE SCALE GENOMIC DNA]</scope>
    <source>
        <strain evidence="1 2">Aroian</strain>
        <tissue evidence="1">Whole animal</tissue>
    </source>
</reference>
<gene>
    <name evidence="1" type="primary">Necator_chrI.g981</name>
    <name evidence="1" type="ORF">RB195_004857</name>
</gene>
<evidence type="ECO:0000313" key="1">
    <source>
        <dbReference type="EMBL" id="KAK6726799.1"/>
    </source>
</evidence>
<accession>A0ABR1BK11</accession>
<organism evidence="1 2">
    <name type="scientific">Necator americanus</name>
    <name type="common">Human hookworm</name>
    <dbReference type="NCBI Taxonomy" id="51031"/>
    <lineage>
        <taxon>Eukaryota</taxon>
        <taxon>Metazoa</taxon>
        <taxon>Ecdysozoa</taxon>
        <taxon>Nematoda</taxon>
        <taxon>Chromadorea</taxon>
        <taxon>Rhabditida</taxon>
        <taxon>Rhabditina</taxon>
        <taxon>Rhabditomorpha</taxon>
        <taxon>Strongyloidea</taxon>
        <taxon>Ancylostomatidae</taxon>
        <taxon>Bunostominae</taxon>
        <taxon>Necator</taxon>
    </lineage>
</organism>
<protein>
    <submittedName>
        <fullName evidence="1">Uncharacterized protein</fullName>
    </submittedName>
</protein>
<keyword evidence="2" id="KW-1185">Reference proteome</keyword>
<name>A0ABR1BK11_NECAM</name>
<dbReference type="EMBL" id="JAVFWL010000001">
    <property type="protein sequence ID" value="KAK6726799.1"/>
    <property type="molecule type" value="Genomic_DNA"/>
</dbReference>
<proteinExistence type="predicted"/>